<accession>A0A2P6RQP5</accession>
<keyword evidence="1" id="KW-0547">Nucleotide-binding</keyword>
<evidence type="ECO:0000313" key="3">
    <source>
        <dbReference type="EMBL" id="PRQ48744.1"/>
    </source>
</evidence>
<keyword evidence="3" id="KW-0436">Ligase</keyword>
<keyword evidence="2" id="KW-0067">ATP-binding</keyword>
<gene>
    <name evidence="3" type="ORF">RchiOBHm_Chr2g0114151</name>
</gene>
<dbReference type="Proteomes" id="UP000238479">
    <property type="component" value="Chromosome 2"/>
</dbReference>
<dbReference type="GO" id="GO:0005829">
    <property type="term" value="C:cytosol"/>
    <property type="evidence" value="ECO:0007669"/>
    <property type="project" value="TreeGrafter"/>
</dbReference>
<dbReference type="EMBL" id="PDCK01000040">
    <property type="protein sequence ID" value="PRQ48744.1"/>
    <property type="molecule type" value="Genomic_DNA"/>
</dbReference>
<dbReference type="GO" id="GO:0005524">
    <property type="term" value="F:ATP binding"/>
    <property type="evidence" value="ECO:0007669"/>
    <property type="project" value="UniProtKB-KW"/>
</dbReference>
<proteinExistence type="predicted"/>
<dbReference type="Gramene" id="PRQ48744">
    <property type="protein sequence ID" value="PRQ48744"/>
    <property type="gene ID" value="RchiOBHm_Chr2g0114151"/>
</dbReference>
<dbReference type="AlphaFoldDB" id="A0A2P6RQP5"/>
<sequence length="99" mass="10495">MQALSTLKTLRPQKKDTIELSLRIFFSKVPGGPSVACSTAKAVEWDAEWSKNPDPSGRAALGIHAAAYEESKDVKTGSLVSDSPQKLVKGVAEKVAAVV</sequence>
<organism evidence="3 4">
    <name type="scientific">Rosa chinensis</name>
    <name type="common">China rose</name>
    <dbReference type="NCBI Taxonomy" id="74649"/>
    <lineage>
        <taxon>Eukaryota</taxon>
        <taxon>Viridiplantae</taxon>
        <taxon>Streptophyta</taxon>
        <taxon>Embryophyta</taxon>
        <taxon>Tracheophyta</taxon>
        <taxon>Spermatophyta</taxon>
        <taxon>Magnoliopsida</taxon>
        <taxon>eudicotyledons</taxon>
        <taxon>Gunneridae</taxon>
        <taxon>Pentapetalae</taxon>
        <taxon>rosids</taxon>
        <taxon>fabids</taxon>
        <taxon>Rosales</taxon>
        <taxon>Rosaceae</taxon>
        <taxon>Rosoideae</taxon>
        <taxon>Rosoideae incertae sedis</taxon>
        <taxon>Rosa</taxon>
    </lineage>
</organism>
<dbReference type="PANTHER" id="PTHR11772:SF2">
    <property type="entry name" value="ASPARAGINE SYNTHETASE [GLUTAMINE-HYDROLYZING]"/>
    <property type="match status" value="1"/>
</dbReference>
<reference evidence="3 4" key="1">
    <citation type="journal article" date="2018" name="Nat. Genet.">
        <title>The Rosa genome provides new insights in the design of modern roses.</title>
        <authorList>
            <person name="Bendahmane M."/>
        </authorList>
    </citation>
    <scope>NUCLEOTIDE SEQUENCE [LARGE SCALE GENOMIC DNA]</scope>
    <source>
        <strain evidence="4">cv. Old Blush</strain>
    </source>
</reference>
<evidence type="ECO:0000256" key="2">
    <source>
        <dbReference type="ARBA" id="ARBA00022840"/>
    </source>
</evidence>
<dbReference type="PANTHER" id="PTHR11772">
    <property type="entry name" value="ASPARAGINE SYNTHETASE"/>
    <property type="match status" value="1"/>
</dbReference>
<evidence type="ECO:0000313" key="4">
    <source>
        <dbReference type="Proteomes" id="UP000238479"/>
    </source>
</evidence>
<dbReference type="GO" id="GO:0004066">
    <property type="term" value="F:asparagine synthase (glutamine-hydrolyzing) activity"/>
    <property type="evidence" value="ECO:0007669"/>
    <property type="project" value="TreeGrafter"/>
</dbReference>
<dbReference type="STRING" id="74649.A0A2P6RQP5"/>
<dbReference type="EC" id="6.3.-.-" evidence="3"/>
<keyword evidence="4" id="KW-1185">Reference proteome</keyword>
<dbReference type="GO" id="GO:0006529">
    <property type="term" value="P:asparagine biosynthetic process"/>
    <property type="evidence" value="ECO:0007669"/>
    <property type="project" value="TreeGrafter"/>
</dbReference>
<evidence type="ECO:0000256" key="1">
    <source>
        <dbReference type="ARBA" id="ARBA00022741"/>
    </source>
</evidence>
<dbReference type="InterPro" id="IPR050795">
    <property type="entry name" value="Asn_Synthetase"/>
</dbReference>
<protein>
    <submittedName>
        <fullName evidence="3">Putative ligase</fullName>
        <ecNumber evidence="3">6.3.-.-</ecNumber>
    </submittedName>
</protein>
<comment type="caution">
    <text evidence="3">The sequence shown here is derived from an EMBL/GenBank/DDBJ whole genome shotgun (WGS) entry which is preliminary data.</text>
</comment>
<name>A0A2P6RQP5_ROSCH</name>